<dbReference type="Proteomes" id="UP000186400">
    <property type="component" value="Unassembled WGS sequence"/>
</dbReference>
<evidence type="ECO:0000256" key="7">
    <source>
        <dbReference type="ARBA" id="ARBA00022679"/>
    </source>
</evidence>
<feature type="binding site" evidence="11">
    <location>
        <position position="151"/>
    </location>
    <ligand>
        <name>substrate</name>
    </ligand>
</feature>
<dbReference type="FunFam" id="3.40.50.1260:FF:000007">
    <property type="entry name" value="Phosphoglycerate kinase"/>
    <property type="match status" value="1"/>
</dbReference>
<evidence type="ECO:0000256" key="2">
    <source>
        <dbReference type="ARBA" id="ARBA00004496"/>
    </source>
</evidence>
<evidence type="ECO:0000256" key="5">
    <source>
        <dbReference type="ARBA" id="ARBA00013061"/>
    </source>
</evidence>
<feature type="binding site" evidence="11 13">
    <location>
        <position position="323"/>
    </location>
    <ligand>
        <name>ATP</name>
        <dbReference type="ChEBI" id="CHEBI:30616"/>
    </ligand>
</feature>
<comment type="subcellular location">
    <subcellularLocation>
        <location evidence="2 11">Cytoplasm</location>
    </subcellularLocation>
</comment>
<dbReference type="PANTHER" id="PTHR11406:SF23">
    <property type="entry name" value="PHOSPHOGLYCERATE KINASE 1, CHLOROPLASTIC-RELATED"/>
    <property type="match status" value="1"/>
</dbReference>
<dbReference type="GO" id="GO:0005524">
    <property type="term" value="F:ATP binding"/>
    <property type="evidence" value="ECO:0007669"/>
    <property type="project" value="UniProtKB-KW"/>
</dbReference>
<evidence type="ECO:0000256" key="11">
    <source>
        <dbReference type="HAMAP-Rule" id="MF_00145"/>
    </source>
</evidence>
<evidence type="ECO:0000256" key="3">
    <source>
        <dbReference type="ARBA" id="ARBA00008982"/>
    </source>
</evidence>
<dbReference type="GO" id="GO:0004618">
    <property type="term" value="F:phosphoglycerate kinase activity"/>
    <property type="evidence" value="ECO:0007669"/>
    <property type="project" value="UniProtKB-UniRule"/>
</dbReference>
<dbReference type="SUPFAM" id="SSF53748">
    <property type="entry name" value="Phosphoglycerate kinase"/>
    <property type="match status" value="1"/>
</dbReference>
<keyword evidence="6 11" id="KW-0963">Cytoplasm</keyword>
<feature type="binding site" evidence="11 12">
    <location>
        <begin position="21"/>
        <end position="23"/>
    </location>
    <ligand>
        <name>substrate</name>
    </ligand>
</feature>
<evidence type="ECO:0000256" key="6">
    <source>
        <dbReference type="ARBA" id="ARBA00022490"/>
    </source>
</evidence>
<keyword evidence="8 11" id="KW-0547">Nucleotide-binding</keyword>
<proteinExistence type="inferred from homology"/>
<evidence type="ECO:0000256" key="12">
    <source>
        <dbReference type="PIRSR" id="PIRSR000724-1"/>
    </source>
</evidence>
<dbReference type="EMBL" id="FTMS01000002">
    <property type="protein sequence ID" value="SIP98852.1"/>
    <property type="molecule type" value="Genomic_DNA"/>
</dbReference>
<dbReference type="GO" id="GO:0005829">
    <property type="term" value="C:cytosol"/>
    <property type="evidence" value="ECO:0007669"/>
    <property type="project" value="TreeGrafter"/>
</dbReference>
<dbReference type="InterPro" id="IPR036043">
    <property type="entry name" value="Phosphoglycerate_kinase_sf"/>
</dbReference>
<feature type="binding site" evidence="12">
    <location>
        <position position="151"/>
    </location>
    <ligand>
        <name>(2R)-3-phosphoglycerate</name>
        <dbReference type="ChEBI" id="CHEBI:58272"/>
    </ligand>
</feature>
<feature type="binding site" evidence="12">
    <location>
        <position position="118"/>
    </location>
    <ligand>
        <name>(2R)-3-phosphoglycerate</name>
        <dbReference type="ChEBI" id="CHEBI:58272"/>
    </ligand>
</feature>
<dbReference type="InterPro" id="IPR001576">
    <property type="entry name" value="Phosphoglycerate_kinase"/>
</dbReference>
<feature type="binding site" evidence="12">
    <location>
        <position position="36"/>
    </location>
    <ligand>
        <name>(2R)-3-phosphoglycerate</name>
        <dbReference type="ChEBI" id="CHEBI:58272"/>
    </ligand>
</feature>
<keyword evidence="9 11" id="KW-0418">Kinase</keyword>
<comment type="catalytic activity">
    <reaction evidence="1 11 14">
        <text>(2R)-3-phosphoglycerate + ATP = (2R)-3-phospho-glyceroyl phosphate + ADP</text>
        <dbReference type="Rhea" id="RHEA:14801"/>
        <dbReference type="ChEBI" id="CHEBI:30616"/>
        <dbReference type="ChEBI" id="CHEBI:57604"/>
        <dbReference type="ChEBI" id="CHEBI:58272"/>
        <dbReference type="ChEBI" id="CHEBI:456216"/>
        <dbReference type="EC" id="2.7.2.3"/>
    </reaction>
</comment>
<dbReference type="RefSeq" id="WP_076487657.1">
    <property type="nucleotide sequence ID" value="NZ_FTMS01000002.1"/>
</dbReference>
<dbReference type="HAMAP" id="MF_00145">
    <property type="entry name" value="Phosphoglyc_kinase"/>
    <property type="match status" value="1"/>
</dbReference>
<evidence type="ECO:0000256" key="13">
    <source>
        <dbReference type="PIRSR" id="PIRSR000724-2"/>
    </source>
</evidence>
<dbReference type="PANTHER" id="PTHR11406">
    <property type="entry name" value="PHOSPHOGLYCERATE KINASE"/>
    <property type="match status" value="1"/>
</dbReference>
<evidence type="ECO:0000256" key="14">
    <source>
        <dbReference type="RuleBase" id="RU000532"/>
    </source>
</evidence>
<comment type="pathway">
    <text evidence="11">Carbohydrate degradation; glycolysis; pyruvate from D-glyceraldehyde 3-phosphate: step 2/5.</text>
</comment>
<evidence type="ECO:0000256" key="8">
    <source>
        <dbReference type="ARBA" id="ARBA00022741"/>
    </source>
</evidence>
<dbReference type="PRINTS" id="PR00477">
    <property type="entry name" value="PHGLYCKINASE"/>
</dbReference>
<dbReference type="GO" id="GO:0043531">
    <property type="term" value="F:ADP binding"/>
    <property type="evidence" value="ECO:0007669"/>
    <property type="project" value="TreeGrafter"/>
</dbReference>
<sequence length="392" mass="41012">MALRTVKNADLAGKRVLMRADFNVPLKDGVITDDTRITAALPTIKYILEQGASLILMSHLGRPKGARAPEFSLAPVAARLGELLGTPVTMADDVIGDTVTKQARALEAGQVMLLENVRFYKEETGNDLDFAKNLADLGDVFVNDAFGTAHRAHASTEGVTRFLPSCAGLLIEKEISFFQPVLESPEKPMVAVIGGAKVSSKIAVLESLVPNCAAMIIGGGMAYTFLRAQGHEIGKSLVEEDFIDTAKSFLAAAKAKGVQVILPLDHVAAVEFDAEAAPRQIDGVDLPADLMGLDIGPKTIEACTRAIGTAKTIVWNGPMGVFEFEAFATGTRVVAEAIAQSGAITVVGGGDSVAAANKFGIADKLSHVSTGGGASLEFLEGKTLPGIVALQD</sequence>
<evidence type="ECO:0000313" key="15">
    <source>
        <dbReference type="EMBL" id="SIP98852.1"/>
    </source>
</evidence>
<dbReference type="PIRSF" id="PIRSF000724">
    <property type="entry name" value="Pgk"/>
    <property type="match status" value="1"/>
</dbReference>
<dbReference type="GO" id="GO:0006096">
    <property type="term" value="P:glycolytic process"/>
    <property type="evidence" value="ECO:0007669"/>
    <property type="project" value="UniProtKB-UniRule"/>
</dbReference>
<evidence type="ECO:0000256" key="9">
    <source>
        <dbReference type="ARBA" id="ARBA00022777"/>
    </source>
</evidence>
<dbReference type="GO" id="GO:0006094">
    <property type="term" value="P:gluconeogenesis"/>
    <property type="evidence" value="ECO:0007669"/>
    <property type="project" value="TreeGrafter"/>
</dbReference>
<dbReference type="CDD" id="cd00318">
    <property type="entry name" value="Phosphoglycerate_kinase"/>
    <property type="match status" value="1"/>
</dbReference>
<feature type="binding site" evidence="11 13">
    <location>
        <position position="292"/>
    </location>
    <ligand>
        <name>ATP</name>
        <dbReference type="ChEBI" id="CHEBI:30616"/>
    </ligand>
</feature>
<feature type="binding site" evidence="11">
    <location>
        <position position="118"/>
    </location>
    <ligand>
        <name>substrate</name>
    </ligand>
</feature>
<keyword evidence="16" id="KW-1185">Reference proteome</keyword>
<dbReference type="OrthoDB" id="9808460at2"/>
<comment type="similarity">
    <text evidence="3 11 14">Belongs to the phosphoglycerate kinase family.</text>
</comment>
<dbReference type="STRING" id="159291.SAMN05920897_102108"/>
<dbReference type="AlphaFoldDB" id="A0A1N6P3W7"/>
<dbReference type="PROSITE" id="PS00111">
    <property type="entry name" value="PGLYCERATE_KINASE"/>
    <property type="match status" value="1"/>
</dbReference>
<name>A0A1N6P3W7_9SPIO</name>
<dbReference type="Gene3D" id="3.40.50.1260">
    <property type="entry name" value="Phosphoglycerate kinase, N-terminal domain"/>
    <property type="match status" value="2"/>
</dbReference>
<feature type="binding site" evidence="11 13">
    <location>
        <begin position="349"/>
        <end position="352"/>
    </location>
    <ligand>
        <name>ATP</name>
        <dbReference type="ChEBI" id="CHEBI:30616"/>
    </ligand>
</feature>
<feature type="binding site" evidence="11 13">
    <location>
        <position position="201"/>
    </location>
    <ligand>
        <name>ATP</name>
        <dbReference type="ChEBI" id="CHEBI:30616"/>
    </ligand>
</feature>
<keyword evidence="10 11" id="KW-0067">ATP-binding</keyword>
<dbReference type="FunFam" id="3.40.50.1260:FF:000002">
    <property type="entry name" value="Phosphoglycerate kinase"/>
    <property type="match status" value="1"/>
</dbReference>
<reference evidence="15 16" key="1">
    <citation type="submission" date="2017-01" db="EMBL/GenBank/DDBJ databases">
        <authorList>
            <person name="Mah S.A."/>
            <person name="Swanson W.J."/>
            <person name="Moy G.W."/>
            <person name="Vacquier V.D."/>
        </authorList>
    </citation>
    <scope>NUCLEOTIDE SEQUENCE [LARGE SCALE GENOMIC DNA]</scope>
    <source>
        <strain evidence="15 16">ASpG1</strain>
    </source>
</reference>
<keyword evidence="7 11" id="KW-0808">Transferase</keyword>
<feature type="binding site" evidence="11">
    <location>
        <position position="36"/>
    </location>
    <ligand>
        <name>substrate</name>
    </ligand>
</feature>
<dbReference type="Pfam" id="PF00162">
    <property type="entry name" value="PGK"/>
    <property type="match status" value="1"/>
</dbReference>
<protein>
    <recommendedName>
        <fullName evidence="5 11">Phosphoglycerate kinase</fullName>
        <ecNumber evidence="5 11">2.7.2.3</ecNumber>
    </recommendedName>
</protein>
<gene>
    <name evidence="11" type="primary">pgk</name>
    <name evidence="15" type="ORF">SAMN05920897_102108</name>
</gene>
<feature type="binding site" evidence="11 12">
    <location>
        <begin position="59"/>
        <end position="62"/>
    </location>
    <ligand>
        <name>substrate</name>
    </ligand>
</feature>
<dbReference type="EC" id="2.7.2.3" evidence="5 11"/>
<keyword evidence="11" id="KW-0324">Glycolysis</keyword>
<accession>A0A1N6P3W7</accession>
<evidence type="ECO:0000313" key="16">
    <source>
        <dbReference type="Proteomes" id="UP000186400"/>
    </source>
</evidence>
<evidence type="ECO:0000256" key="10">
    <source>
        <dbReference type="ARBA" id="ARBA00022840"/>
    </source>
</evidence>
<dbReference type="UniPathway" id="UPA00109">
    <property type="reaction ID" value="UER00185"/>
</dbReference>
<evidence type="ECO:0000256" key="4">
    <source>
        <dbReference type="ARBA" id="ARBA00011245"/>
    </source>
</evidence>
<dbReference type="InterPro" id="IPR015911">
    <property type="entry name" value="Phosphoglycerate_kinase_CS"/>
</dbReference>
<dbReference type="InterPro" id="IPR015824">
    <property type="entry name" value="Phosphoglycerate_kinase_N"/>
</dbReference>
<comment type="subunit">
    <text evidence="4 11">Monomer.</text>
</comment>
<evidence type="ECO:0000256" key="1">
    <source>
        <dbReference type="ARBA" id="ARBA00000642"/>
    </source>
</evidence>
<organism evidence="15 16">
    <name type="scientific">Alkalispirochaeta americana</name>
    <dbReference type="NCBI Taxonomy" id="159291"/>
    <lineage>
        <taxon>Bacteria</taxon>
        <taxon>Pseudomonadati</taxon>
        <taxon>Spirochaetota</taxon>
        <taxon>Spirochaetia</taxon>
        <taxon>Spirochaetales</taxon>
        <taxon>Spirochaetaceae</taxon>
        <taxon>Alkalispirochaeta</taxon>
    </lineage>
</organism>